<sequence>MIAGEKCSAEAVREMEKVAAVDEVSALAMAMRERERER</sequence>
<evidence type="ECO:0000313" key="2">
    <source>
        <dbReference type="Proteomes" id="UP000236291"/>
    </source>
</evidence>
<dbReference type="Proteomes" id="UP000236291">
    <property type="component" value="Unassembled WGS sequence"/>
</dbReference>
<reference evidence="1 2" key="1">
    <citation type="journal article" date="2014" name="Am. J. Bot.">
        <title>Genome assembly and annotation for red clover (Trifolium pratense; Fabaceae).</title>
        <authorList>
            <person name="Istvanek J."/>
            <person name="Jaros M."/>
            <person name="Krenek A."/>
            <person name="Repkova J."/>
        </authorList>
    </citation>
    <scope>NUCLEOTIDE SEQUENCE [LARGE SCALE GENOMIC DNA]</scope>
    <source>
        <strain evidence="2">cv. Tatra</strain>
        <tissue evidence="1">Young leaves</tissue>
    </source>
</reference>
<reference evidence="1 2" key="2">
    <citation type="journal article" date="2017" name="Front. Plant Sci.">
        <title>Gene Classification and Mining of Molecular Markers Useful in Red Clover (Trifolium pratense) Breeding.</title>
        <authorList>
            <person name="Istvanek J."/>
            <person name="Dluhosova J."/>
            <person name="Dluhos P."/>
            <person name="Patkova L."/>
            <person name="Nedelnik J."/>
            <person name="Repkova J."/>
        </authorList>
    </citation>
    <scope>NUCLEOTIDE SEQUENCE [LARGE SCALE GENOMIC DNA]</scope>
    <source>
        <strain evidence="2">cv. Tatra</strain>
        <tissue evidence="1">Young leaves</tissue>
    </source>
</reference>
<gene>
    <name evidence="1" type="ORF">L195_g001410</name>
</gene>
<accession>A0A2K3NPM3</accession>
<protein>
    <submittedName>
        <fullName evidence="1">Uncharacterized protein</fullName>
    </submittedName>
</protein>
<dbReference type="AlphaFoldDB" id="A0A2K3NPM3"/>
<organism evidence="1 2">
    <name type="scientific">Trifolium pratense</name>
    <name type="common">Red clover</name>
    <dbReference type="NCBI Taxonomy" id="57577"/>
    <lineage>
        <taxon>Eukaryota</taxon>
        <taxon>Viridiplantae</taxon>
        <taxon>Streptophyta</taxon>
        <taxon>Embryophyta</taxon>
        <taxon>Tracheophyta</taxon>
        <taxon>Spermatophyta</taxon>
        <taxon>Magnoliopsida</taxon>
        <taxon>eudicotyledons</taxon>
        <taxon>Gunneridae</taxon>
        <taxon>Pentapetalae</taxon>
        <taxon>rosids</taxon>
        <taxon>fabids</taxon>
        <taxon>Fabales</taxon>
        <taxon>Fabaceae</taxon>
        <taxon>Papilionoideae</taxon>
        <taxon>50 kb inversion clade</taxon>
        <taxon>NPAAA clade</taxon>
        <taxon>Hologalegina</taxon>
        <taxon>IRL clade</taxon>
        <taxon>Trifolieae</taxon>
        <taxon>Trifolium</taxon>
    </lineage>
</organism>
<dbReference type="EMBL" id="ASHM01000571">
    <property type="protein sequence ID" value="PNY04977.1"/>
    <property type="molecule type" value="Genomic_DNA"/>
</dbReference>
<evidence type="ECO:0000313" key="1">
    <source>
        <dbReference type="EMBL" id="PNY04977.1"/>
    </source>
</evidence>
<feature type="non-terminal residue" evidence="1">
    <location>
        <position position="38"/>
    </location>
</feature>
<proteinExistence type="predicted"/>
<comment type="caution">
    <text evidence="1">The sequence shown here is derived from an EMBL/GenBank/DDBJ whole genome shotgun (WGS) entry which is preliminary data.</text>
</comment>
<name>A0A2K3NPM3_TRIPR</name>